<protein>
    <submittedName>
        <fullName evidence="2">Uncharacterized protein</fullName>
    </submittedName>
</protein>
<reference evidence="2" key="1">
    <citation type="submission" date="2019-12" db="EMBL/GenBank/DDBJ databases">
        <title>Genome sequencing and annotation of Brassica cretica.</title>
        <authorList>
            <person name="Studholme D.J."/>
            <person name="Sarris P."/>
        </authorList>
    </citation>
    <scope>NUCLEOTIDE SEQUENCE</scope>
    <source>
        <strain evidence="2">PFS-109/04</strain>
        <tissue evidence="2">Leaf</tissue>
    </source>
</reference>
<proteinExistence type="predicted"/>
<comment type="caution">
    <text evidence="2">The sequence shown here is derived from an EMBL/GenBank/DDBJ whole genome shotgun (WGS) entry which is preliminary data.</text>
</comment>
<organism evidence="2 3">
    <name type="scientific">Brassica cretica</name>
    <name type="common">Mustard</name>
    <dbReference type="NCBI Taxonomy" id="69181"/>
    <lineage>
        <taxon>Eukaryota</taxon>
        <taxon>Viridiplantae</taxon>
        <taxon>Streptophyta</taxon>
        <taxon>Embryophyta</taxon>
        <taxon>Tracheophyta</taxon>
        <taxon>Spermatophyta</taxon>
        <taxon>Magnoliopsida</taxon>
        <taxon>eudicotyledons</taxon>
        <taxon>Gunneridae</taxon>
        <taxon>Pentapetalae</taxon>
        <taxon>rosids</taxon>
        <taxon>malvids</taxon>
        <taxon>Brassicales</taxon>
        <taxon>Brassicaceae</taxon>
        <taxon>Brassiceae</taxon>
        <taxon>Brassica</taxon>
    </lineage>
</organism>
<accession>A0A8S9NQK2</accession>
<sequence>MKLVKRTLKLMRTVDKKVDQLDDRLAPLEEFVKEAQAKAAEEEAPAQEKAKKHKRRKK</sequence>
<evidence type="ECO:0000313" key="3">
    <source>
        <dbReference type="Proteomes" id="UP000712600"/>
    </source>
</evidence>
<gene>
    <name evidence="2" type="ORF">F2Q69_00005783</name>
</gene>
<dbReference type="EMBL" id="QGKX02001521">
    <property type="protein sequence ID" value="KAF3506016.1"/>
    <property type="molecule type" value="Genomic_DNA"/>
</dbReference>
<name>A0A8S9NQK2_BRACR</name>
<evidence type="ECO:0000313" key="2">
    <source>
        <dbReference type="EMBL" id="KAF3506016.1"/>
    </source>
</evidence>
<feature type="region of interest" description="Disordered" evidence="1">
    <location>
        <begin position="36"/>
        <end position="58"/>
    </location>
</feature>
<feature type="compositionally biased region" description="Basic and acidic residues" evidence="1">
    <location>
        <begin position="36"/>
        <end position="49"/>
    </location>
</feature>
<dbReference type="AlphaFoldDB" id="A0A8S9NQK2"/>
<evidence type="ECO:0000256" key="1">
    <source>
        <dbReference type="SAM" id="MobiDB-lite"/>
    </source>
</evidence>
<dbReference type="Proteomes" id="UP000712600">
    <property type="component" value="Unassembled WGS sequence"/>
</dbReference>